<gene>
    <name evidence="3" type="ORF">NFI95_15630</name>
</gene>
<dbReference type="Gene3D" id="3.40.50.300">
    <property type="entry name" value="P-loop containing nucleotide triphosphate hydrolases"/>
    <property type="match status" value="1"/>
</dbReference>
<proteinExistence type="predicted"/>
<dbReference type="Proteomes" id="UP001524587">
    <property type="component" value="Unassembled WGS sequence"/>
</dbReference>
<evidence type="ECO:0000259" key="2">
    <source>
        <dbReference type="Pfam" id="PF17289"/>
    </source>
</evidence>
<evidence type="ECO:0000256" key="1">
    <source>
        <dbReference type="ARBA" id="ARBA00022612"/>
    </source>
</evidence>
<dbReference type="InterPro" id="IPR035421">
    <property type="entry name" value="Terminase_6C"/>
</dbReference>
<keyword evidence="4" id="KW-1185">Reference proteome</keyword>
<name>A0ABT1WAH4_9PROT</name>
<evidence type="ECO:0000313" key="4">
    <source>
        <dbReference type="Proteomes" id="UP001524587"/>
    </source>
</evidence>
<protein>
    <submittedName>
        <fullName evidence="3">Phage terminase large subunit</fullName>
    </submittedName>
</protein>
<evidence type="ECO:0000313" key="3">
    <source>
        <dbReference type="EMBL" id="MCQ8279875.1"/>
    </source>
</evidence>
<comment type="caution">
    <text evidence="3">The sequence shown here is derived from an EMBL/GenBank/DDBJ whole genome shotgun (WGS) entry which is preliminary data.</text>
</comment>
<dbReference type="EMBL" id="JAMSKV010000017">
    <property type="protein sequence ID" value="MCQ8279875.1"/>
    <property type="molecule type" value="Genomic_DNA"/>
</dbReference>
<reference evidence="3 4" key="1">
    <citation type="submission" date="2022-06" db="EMBL/GenBank/DDBJ databases">
        <title>Endosaccharibacter gen. nov., sp. nov., endophytic bacteria isolated from sugarcane.</title>
        <authorList>
            <person name="Pitiwittayakul N."/>
            <person name="Yukphan P."/>
            <person name="Charoenyingcharoen P."/>
            <person name="Tanasupawat S."/>
        </authorList>
    </citation>
    <scope>NUCLEOTIDE SEQUENCE [LARGE SCALE GENOMIC DNA]</scope>
    <source>
        <strain evidence="3 4">KSS8</strain>
    </source>
</reference>
<accession>A0ABT1WAH4</accession>
<dbReference type="Pfam" id="PF17289">
    <property type="entry name" value="Terminase_6C"/>
    <property type="match status" value="1"/>
</dbReference>
<organism evidence="3 4">
    <name type="scientific">Endosaccharibacter trunci</name>
    <dbReference type="NCBI Taxonomy" id="2812733"/>
    <lineage>
        <taxon>Bacteria</taxon>
        <taxon>Pseudomonadati</taxon>
        <taxon>Pseudomonadota</taxon>
        <taxon>Alphaproteobacteria</taxon>
        <taxon>Acetobacterales</taxon>
        <taxon>Acetobacteraceae</taxon>
        <taxon>Endosaccharibacter</taxon>
    </lineage>
</organism>
<sequence length="438" mass="48722">MTPTFRLTELQDQATDLLASPARHILLRGGSRSGKTFALTRAVAVRAIKAPETRHGVFRHAFNAVKQSIILDTFPKMMKLCFPEVTYKLDKTDWFVRLPNGSELWFGGLDDKERTEKILGKEFATVYLNEASQISYGARNMLLTRLAQQSPLALKEYVDANPPTQSHWLYTLWERGIEPKSGEPLRDPTLYATMQLNPDSNRQNLAPEYLESLDALPEKERRRFLLGEYLTAVDGALWSMDRIRRVEPVTDANIDAIRGQMRRILISADPSGCSGDEDTRSDEIGIVAAGVDIAGVVHLLEDATGRYSPDGWARMVIALYDKWQADRIVAERNYGGALVESTIRSARATAPVHLVTASRGKHVRAEPVAALYEQGKAVHHGRFPDLEDQLCQFSAAGYQGAKSPDRADAWVWAVTDLVLGEPPAAPARWAPSPISFGR</sequence>
<dbReference type="Gene3D" id="3.30.420.240">
    <property type="match status" value="1"/>
</dbReference>
<feature type="domain" description="Terminase large subunit gp17-like C-terminal" evidence="2">
    <location>
        <begin position="273"/>
        <end position="414"/>
    </location>
</feature>
<dbReference type="Pfam" id="PF03237">
    <property type="entry name" value="Terminase_6N"/>
    <property type="match status" value="1"/>
</dbReference>
<keyword evidence="1" id="KW-1188">Viral release from host cell</keyword>
<dbReference type="InterPro" id="IPR027417">
    <property type="entry name" value="P-loop_NTPase"/>
</dbReference>
<dbReference type="RefSeq" id="WP_422865364.1">
    <property type="nucleotide sequence ID" value="NZ_JAMSKV010000017.1"/>
</dbReference>